<sequence>MANDPIKFIASVEDSEIKNIQDIAEKLRKKGCKINHILSFTGVISGETSGKEDSLQEIIVKGIKHIEEDGEVRAF</sequence>
<evidence type="ECO:0000313" key="1">
    <source>
        <dbReference type="EMBL" id="SMD42686.1"/>
    </source>
</evidence>
<organism evidence="1 2">
    <name type="scientific">Aquiflexum balticum DSM 16537</name>
    <dbReference type="NCBI Taxonomy" id="758820"/>
    <lineage>
        <taxon>Bacteria</taxon>
        <taxon>Pseudomonadati</taxon>
        <taxon>Bacteroidota</taxon>
        <taxon>Cytophagia</taxon>
        <taxon>Cytophagales</taxon>
        <taxon>Cyclobacteriaceae</taxon>
        <taxon>Aquiflexum</taxon>
    </lineage>
</organism>
<dbReference type="Proteomes" id="UP000192333">
    <property type="component" value="Chromosome I"/>
</dbReference>
<reference evidence="2" key="1">
    <citation type="submission" date="2017-04" db="EMBL/GenBank/DDBJ databases">
        <authorList>
            <person name="Varghese N."/>
            <person name="Submissions S."/>
        </authorList>
    </citation>
    <scope>NUCLEOTIDE SEQUENCE [LARGE SCALE GENOMIC DNA]</scope>
    <source>
        <strain evidence="2">DSM 16537</strain>
    </source>
</reference>
<accession>A0A1W2H2G6</accession>
<evidence type="ECO:0000313" key="2">
    <source>
        <dbReference type="Proteomes" id="UP000192333"/>
    </source>
</evidence>
<gene>
    <name evidence="1" type="ORF">SAMN00777080_1248</name>
</gene>
<dbReference type="EMBL" id="LT838813">
    <property type="protein sequence ID" value="SMD42686.1"/>
    <property type="molecule type" value="Genomic_DNA"/>
</dbReference>
<dbReference type="AlphaFoldDB" id="A0A1W2H2G6"/>
<dbReference type="RefSeq" id="WP_084119464.1">
    <property type="nucleotide sequence ID" value="NZ_LT838813.1"/>
</dbReference>
<keyword evidence="2" id="KW-1185">Reference proteome</keyword>
<proteinExistence type="predicted"/>
<protein>
    <submittedName>
        <fullName evidence="1">Uncharacterized protein</fullName>
    </submittedName>
</protein>
<name>A0A1W2H2G6_9BACT</name>
<dbReference type="OrthoDB" id="839949at2"/>